<dbReference type="SUPFAM" id="SSF57756">
    <property type="entry name" value="Retrovirus zinc finger-like domains"/>
    <property type="match status" value="5"/>
</dbReference>
<feature type="domain" description="CCHC-type" evidence="3">
    <location>
        <begin position="87"/>
        <end position="102"/>
    </location>
</feature>
<dbReference type="GO" id="GO:0003676">
    <property type="term" value="F:nucleic acid binding"/>
    <property type="evidence" value="ECO:0007669"/>
    <property type="project" value="InterPro"/>
</dbReference>
<evidence type="ECO:0000313" key="4">
    <source>
        <dbReference type="EMBL" id="KAF5855387.1"/>
    </source>
</evidence>
<comment type="caution">
    <text evidence="4">The sequence shown here is derived from an EMBL/GenBank/DDBJ whole genome shotgun (WGS) entry which is preliminary data.</text>
</comment>
<feature type="domain" description="CCHC-type" evidence="3">
    <location>
        <begin position="110"/>
        <end position="125"/>
    </location>
</feature>
<feature type="region of interest" description="Disordered" evidence="2">
    <location>
        <begin position="427"/>
        <end position="468"/>
    </location>
</feature>
<dbReference type="InterPro" id="IPR051714">
    <property type="entry name" value="Znf_CCHC_NABP"/>
</dbReference>
<feature type="compositionally biased region" description="Low complexity" evidence="2">
    <location>
        <begin position="431"/>
        <end position="448"/>
    </location>
</feature>
<proteinExistence type="predicted"/>
<feature type="domain" description="CCHC-type" evidence="3">
    <location>
        <begin position="358"/>
        <end position="373"/>
    </location>
</feature>
<feature type="region of interest" description="Disordered" evidence="2">
    <location>
        <begin position="1"/>
        <end position="59"/>
    </location>
</feature>
<dbReference type="InterPro" id="IPR036875">
    <property type="entry name" value="Znf_CCHC_sf"/>
</dbReference>
<evidence type="ECO:0000256" key="1">
    <source>
        <dbReference type="PROSITE-ProRule" id="PRU00047"/>
    </source>
</evidence>
<keyword evidence="5" id="KW-1185">Reference proteome</keyword>
<dbReference type="EMBL" id="SPNV01000442">
    <property type="protein sequence ID" value="KAF5855387.1"/>
    <property type="molecule type" value="Genomic_DNA"/>
</dbReference>
<evidence type="ECO:0000313" key="5">
    <source>
        <dbReference type="Proteomes" id="UP000541154"/>
    </source>
</evidence>
<dbReference type="Gene3D" id="4.10.60.10">
    <property type="entry name" value="Zinc finger, CCHC-type"/>
    <property type="match status" value="5"/>
</dbReference>
<sequence length="468" mass="52188">MGGWVADDGAATWSADGGAAGWENASDNANYKDENINPSSNFKDDGYGAGVSEPTGNDQSVDNRCRNCGADDHFARNCLEPRKGMTCFNCGEEGHNKAECTKPHVFKGTCRICSQEGHRAAECPDKAPDVCRNCKMEGHRTMDCKGNRKFDLNNIPDKVPEEAWAAMQKASEEKDLEDFREALRVLTRRQALKIYSKAVPDATFVDIEKKMRQENFRFYFIAMEKPVGDCMSVINLQGKLDCKYVVGLYYSAKPQRANLRERWPESVEENLERLENAGIPYDREVPKCSNCGVKCVNCNAVGHRARDCTEARRDRFACRNCGVSDHKASDCPNPRSAEGVEFGHFAKDCPQAPAPRTCRNCGSEDHIVKDCDKPRDVSTVTCRNCDEMGHFSRDCPKKRDWSKVKCNKCGEMGHTVKRCPSAIVNDSGMGDNDNQNTAANDNWDTDNTGMAKQTEAQPTEEDGMKADW</sequence>
<keyword evidence="1" id="KW-0863">Zinc-finger</keyword>
<name>A0A8H5ZU78_PETAA</name>
<feature type="domain" description="CCHC-type" evidence="3">
    <location>
        <begin position="294"/>
        <end position="310"/>
    </location>
</feature>
<reference evidence="4 5" key="1">
    <citation type="submission" date="2019-04" db="EMBL/GenBank/DDBJ databases">
        <title>Aspergillus burnettii sp. nov., novel species from soil in southeast Queensland.</title>
        <authorList>
            <person name="Gilchrist C.L.M."/>
            <person name="Pitt J.I."/>
            <person name="Lange L."/>
            <person name="Lacey H.J."/>
            <person name="Vuong D."/>
            <person name="Midgley D.J."/>
            <person name="Greenfield P."/>
            <person name="Bradbury M."/>
            <person name="Lacey E."/>
            <person name="Busk P.K."/>
            <person name="Pilgaard B."/>
            <person name="Chooi Y.H."/>
            <person name="Piggott A.M."/>
        </authorList>
    </citation>
    <scope>NUCLEOTIDE SEQUENCE [LARGE SCALE GENOMIC DNA]</scope>
    <source>
        <strain evidence="4 5">FRR 5400</strain>
    </source>
</reference>
<dbReference type="SMART" id="SM00343">
    <property type="entry name" value="ZnF_C2HC"/>
    <property type="match status" value="10"/>
</dbReference>
<feature type="domain" description="CCHC-type" evidence="3">
    <location>
        <begin position="382"/>
        <end position="397"/>
    </location>
</feature>
<keyword evidence="1" id="KW-0479">Metal-binding</keyword>
<keyword evidence="1" id="KW-0862">Zinc</keyword>
<dbReference type="PANTHER" id="PTHR23002">
    <property type="entry name" value="ZINC FINGER CCHC DOMAIN CONTAINING PROTEIN"/>
    <property type="match status" value="1"/>
</dbReference>
<feature type="domain" description="CCHC-type" evidence="3">
    <location>
        <begin position="64"/>
        <end position="78"/>
    </location>
</feature>
<organism evidence="4 5">
    <name type="scientific">Petromyces alliaceus</name>
    <name type="common">Aspergillus alliaceus</name>
    <dbReference type="NCBI Taxonomy" id="209559"/>
    <lineage>
        <taxon>Eukaryota</taxon>
        <taxon>Fungi</taxon>
        <taxon>Dikarya</taxon>
        <taxon>Ascomycota</taxon>
        <taxon>Pezizomycotina</taxon>
        <taxon>Eurotiomycetes</taxon>
        <taxon>Eurotiomycetidae</taxon>
        <taxon>Eurotiales</taxon>
        <taxon>Aspergillaceae</taxon>
        <taxon>Aspergillus</taxon>
        <taxon>Aspergillus subgen. Circumdati</taxon>
    </lineage>
</organism>
<dbReference type="PROSITE" id="PS50158">
    <property type="entry name" value="ZF_CCHC"/>
    <property type="match status" value="8"/>
</dbReference>
<accession>A0A8H5ZU78</accession>
<evidence type="ECO:0000256" key="2">
    <source>
        <dbReference type="SAM" id="MobiDB-lite"/>
    </source>
</evidence>
<dbReference type="InterPro" id="IPR001878">
    <property type="entry name" value="Znf_CCHC"/>
</dbReference>
<evidence type="ECO:0000259" key="3">
    <source>
        <dbReference type="PROSITE" id="PS50158"/>
    </source>
</evidence>
<dbReference type="Pfam" id="PF00098">
    <property type="entry name" value="zf-CCHC"/>
    <property type="match status" value="7"/>
</dbReference>
<gene>
    <name evidence="4" type="ORF">ETB97_009326</name>
</gene>
<dbReference type="AlphaFoldDB" id="A0A8H5ZU78"/>
<dbReference type="Proteomes" id="UP000541154">
    <property type="component" value="Unassembled WGS sequence"/>
</dbReference>
<feature type="domain" description="CCHC-type" evidence="3">
    <location>
        <begin position="318"/>
        <end position="333"/>
    </location>
</feature>
<dbReference type="GO" id="GO:0008270">
    <property type="term" value="F:zinc ion binding"/>
    <property type="evidence" value="ECO:0007669"/>
    <property type="project" value="UniProtKB-KW"/>
</dbReference>
<feature type="domain" description="CCHC-type" evidence="3">
    <location>
        <begin position="405"/>
        <end position="421"/>
    </location>
</feature>
<protein>
    <recommendedName>
        <fullName evidence="3">CCHC-type domain-containing protein</fullName>
    </recommendedName>
</protein>